<feature type="zinc finger region" description="C3H1-type" evidence="4">
    <location>
        <begin position="215"/>
        <end position="242"/>
    </location>
</feature>
<feature type="compositionally biased region" description="Low complexity" evidence="5">
    <location>
        <begin position="297"/>
        <end position="311"/>
    </location>
</feature>
<comment type="caution">
    <text evidence="7">The sequence shown here is derived from an EMBL/GenBank/DDBJ whole genome shotgun (WGS) entry which is preliminary data.</text>
</comment>
<dbReference type="OrthoDB" id="411372at2759"/>
<feature type="compositionally biased region" description="Acidic residues" evidence="5">
    <location>
        <begin position="266"/>
        <end position="278"/>
    </location>
</feature>
<dbReference type="InParanoid" id="K1VXQ9"/>
<name>K1VXQ9_TRIAC</name>
<feature type="domain" description="C3H1-type" evidence="6">
    <location>
        <begin position="54"/>
        <end position="81"/>
    </location>
</feature>
<dbReference type="Gene3D" id="3.30.1370.210">
    <property type="match status" value="1"/>
</dbReference>
<dbReference type="Pfam" id="PF00642">
    <property type="entry name" value="zf-CCCH"/>
    <property type="match status" value="1"/>
</dbReference>
<evidence type="ECO:0000256" key="1">
    <source>
        <dbReference type="ARBA" id="ARBA00022723"/>
    </source>
</evidence>
<dbReference type="Pfam" id="PF14608">
    <property type="entry name" value="zf-CCCH_2"/>
    <property type="match status" value="2"/>
</dbReference>
<feature type="region of interest" description="Disordered" evidence="5">
    <location>
        <begin position="83"/>
        <end position="215"/>
    </location>
</feature>
<accession>K1VXQ9</accession>
<evidence type="ECO:0000256" key="3">
    <source>
        <dbReference type="ARBA" id="ARBA00022833"/>
    </source>
</evidence>
<feature type="compositionally biased region" description="Low complexity" evidence="5">
    <location>
        <begin position="162"/>
        <end position="171"/>
    </location>
</feature>
<feature type="compositionally biased region" description="Low complexity" evidence="5">
    <location>
        <begin position="88"/>
        <end position="99"/>
    </location>
</feature>
<feature type="zinc finger region" description="C3H1-type" evidence="4">
    <location>
        <begin position="54"/>
        <end position="81"/>
    </location>
</feature>
<reference evidence="7 8" key="1">
    <citation type="journal article" date="2012" name="Eukaryot. Cell">
        <title>Genome sequence of the Trichosporon asahii environmental strain CBS 8904.</title>
        <authorList>
            <person name="Yang R.Y."/>
            <person name="Li H.T."/>
            <person name="Zhu H."/>
            <person name="Zhou G.P."/>
            <person name="Wang M."/>
            <person name="Wang L."/>
        </authorList>
    </citation>
    <scope>NUCLEOTIDE SEQUENCE [LARGE SCALE GENOMIC DNA]</scope>
    <source>
        <strain evidence="7 8">CBS 8904</strain>
    </source>
</reference>
<dbReference type="PROSITE" id="PS50103">
    <property type="entry name" value="ZF_C3H1"/>
    <property type="match status" value="3"/>
</dbReference>
<dbReference type="SUPFAM" id="SSF90229">
    <property type="entry name" value="CCCH zinc finger"/>
    <property type="match status" value="2"/>
</dbReference>
<dbReference type="AlphaFoldDB" id="K1VXQ9"/>
<keyword evidence="1 4" id="KW-0479">Metal-binding</keyword>
<dbReference type="InterPro" id="IPR045072">
    <property type="entry name" value="MKRN-like"/>
</dbReference>
<dbReference type="GO" id="GO:0061630">
    <property type="term" value="F:ubiquitin protein ligase activity"/>
    <property type="evidence" value="ECO:0007669"/>
    <property type="project" value="InterPro"/>
</dbReference>
<sequence length="311" mass="33332">MRPRRLNSGSKSSPVRTTPCKWFNSTSGCDAGDACTFQHVQVIPPEHQSAVPRPWRTKPCRHFQVGKCRMGDSCHYAHVKADVPPPSASSSHRSGSHDSQVPSSPLASRDSVPSAHSPKSPVSPQVHKWNGVQADSPVHPTAPSETSDTPARTTDEVKDPDTSTSTHSDPSPAVPHTPISPLSQRRASAPPTLPEAPTITIPPVSGALHPSSDTPAAQEFCADWLASGRCQRENCRFAHSPTTPLTEEHLSKACAELRLLKRYDDSDSDSEGEEDDVEFVTVATHSSPSVGPRSPHSPTTMSTRSISTSSL</sequence>
<dbReference type="GO" id="GO:0008270">
    <property type="term" value="F:zinc ion binding"/>
    <property type="evidence" value="ECO:0007669"/>
    <property type="project" value="UniProtKB-KW"/>
</dbReference>
<feature type="zinc finger region" description="C3H1-type" evidence="4">
    <location>
        <begin position="14"/>
        <end position="42"/>
    </location>
</feature>
<keyword evidence="2 4" id="KW-0863">Zinc-finger</keyword>
<evidence type="ECO:0000313" key="8">
    <source>
        <dbReference type="Proteomes" id="UP000006757"/>
    </source>
</evidence>
<dbReference type="PANTHER" id="PTHR11224">
    <property type="entry name" value="MAKORIN-RELATED"/>
    <property type="match status" value="1"/>
</dbReference>
<evidence type="ECO:0000256" key="4">
    <source>
        <dbReference type="PROSITE-ProRule" id="PRU00723"/>
    </source>
</evidence>
<feature type="domain" description="C3H1-type" evidence="6">
    <location>
        <begin position="215"/>
        <end position="242"/>
    </location>
</feature>
<feature type="region of interest" description="Disordered" evidence="5">
    <location>
        <begin position="263"/>
        <end position="311"/>
    </location>
</feature>
<protein>
    <recommendedName>
        <fullName evidence="6">C3H1-type domain-containing protein</fullName>
    </recommendedName>
</protein>
<dbReference type="Proteomes" id="UP000006757">
    <property type="component" value="Unassembled WGS sequence"/>
</dbReference>
<dbReference type="PANTHER" id="PTHR11224:SF10">
    <property type="entry name" value="IP09428P-RELATED"/>
    <property type="match status" value="1"/>
</dbReference>
<evidence type="ECO:0000313" key="7">
    <source>
        <dbReference type="EMBL" id="EKD04287.1"/>
    </source>
</evidence>
<gene>
    <name evidence="7" type="ORF">A1Q2_01318</name>
</gene>
<keyword evidence="3 4" id="KW-0862">Zinc</keyword>
<evidence type="ECO:0000256" key="2">
    <source>
        <dbReference type="ARBA" id="ARBA00022771"/>
    </source>
</evidence>
<dbReference type="InterPro" id="IPR036855">
    <property type="entry name" value="Znf_CCCH_sf"/>
</dbReference>
<organism evidence="7 8">
    <name type="scientific">Trichosporon asahii var. asahii (strain CBS 8904)</name>
    <name type="common">Yeast</name>
    <dbReference type="NCBI Taxonomy" id="1220162"/>
    <lineage>
        <taxon>Eukaryota</taxon>
        <taxon>Fungi</taxon>
        <taxon>Dikarya</taxon>
        <taxon>Basidiomycota</taxon>
        <taxon>Agaricomycotina</taxon>
        <taxon>Tremellomycetes</taxon>
        <taxon>Trichosporonales</taxon>
        <taxon>Trichosporonaceae</taxon>
        <taxon>Trichosporon</taxon>
    </lineage>
</organism>
<dbReference type="Gene3D" id="4.10.1000.10">
    <property type="entry name" value="Zinc finger, CCCH-type"/>
    <property type="match status" value="1"/>
</dbReference>
<dbReference type="EMBL" id="AMBO01000227">
    <property type="protein sequence ID" value="EKD04287.1"/>
    <property type="molecule type" value="Genomic_DNA"/>
</dbReference>
<dbReference type="HOGENOM" id="CLU_894833_0_0_1"/>
<feature type="compositionally biased region" description="Polar residues" evidence="5">
    <location>
        <begin position="143"/>
        <end position="152"/>
    </location>
</feature>
<evidence type="ECO:0000259" key="6">
    <source>
        <dbReference type="PROSITE" id="PS50103"/>
    </source>
</evidence>
<keyword evidence="8" id="KW-1185">Reference proteome</keyword>
<evidence type="ECO:0000256" key="5">
    <source>
        <dbReference type="SAM" id="MobiDB-lite"/>
    </source>
</evidence>
<dbReference type="GO" id="GO:0000209">
    <property type="term" value="P:protein polyubiquitination"/>
    <property type="evidence" value="ECO:0007669"/>
    <property type="project" value="InterPro"/>
</dbReference>
<dbReference type="InterPro" id="IPR000571">
    <property type="entry name" value="Znf_CCCH"/>
</dbReference>
<feature type="domain" description="C3H1-type" evidence="6">
    <location>
        <begin position="14"/>
        <end position="42"/>
    </location>
</feature>
<dbReference type="SMART" id="SM00356">
    <property type="entry name" value="ZnF_C3H1"/>
    <property type="match status" value="3"/>
</dbReference>
<proteinExistence type="predicted"/>